<dbReference type="RefSeq" id="WP_123805087.1">
    <property type="nucleotide sequence ID" value="NZ_RPFL01000103.1"/>
</dbReference>
<keyword evidence="2" id="KW-1185">Reference proteome</keyword>
<dbReference type="OrthoDB" id="9920154at2"/>
<reference evidence="1 2" key="1">
    <citation type="submission" date="2018-11" db="EMBL/GenBank/DDBJ databases">
        <title>Neisseria weixii sp. nov. isolated from the rectal contents of plateau pika (Ochotona cruzoniae).</title>
        <authorList>
            <person name="Zhang G."/>
        </authorList>
    </citation>
    <scope>NUCLEOTIDE SEQUENCE [LARGE SCALE GENOMIC DNA]</scope>
    <source>
        <strain evidence="1 2">10009</strain>
    </source>
</reference>
<comment type="caution">
    <text evidence="1">The sequence shown here is derived from an EMBL/GenBank/DDBJ whole genome shotgun (WGS) entry which is preliminary data.</text>
</comment>
<evidence type="ECO:0000313" key="1">
    <source>
        <dbReference type="EMBL" id="RPD82999.1"/>
    </source>
</evidence>
<protein>
    <submittedName>
        <fullName evidence="1">Uncharacterized protein</fullName>
    </submittedName>
</protein>
<sequence>MNEIDYLNSVLKLKGYKSIEDYIDKRSNEILFDEVWLWRTKVGIEEDFPKLSHNEVIRILSQIMKQIIEKGGVMVDYSHEEAEKIIRKFDDTKKYELIDEISNFILQNPDYGSDGNGIWFEYKSQA</sequence>
<dbReference type="EMBL" id="RPFL01000103">
    <property type="protein sequence ID" value="RPD82999.1"/>
    <property type="molecule type" value="Genomic_DNA"/>
</dbReference>
<proteinExistence type="predicted"/>
<dbReference type="AlphaFoldDB" id="A0A3N4MUZ3"/>
<gene>
    <name evidence="1" type="ORF">EGK74_13860</name>
</gene>
<dbReference type="Proteomes" id="UP000272412">
    <property type="component" value="Unassembled WGS sequence"/>
</dbReference>
<name>A0A3N4MUZ3_9NEIS</name>
<organism evidence="1 2">
    <name type="scientific">Neisseria weixii</name>
    <dbReference type="NCBI Taxonomy" id="1853276"/>
    <lineage>
        <taxon>Bacteria</taxon>
        <taxon>Pseudomonadati</taxon>
        <taxon>Pseudomonadota</taxon>
        <taxon>Betaproteobacteria</taxon>
        <taxon>Neisseriales</taxon>
        <taxon>Neisseriaceae</taxon>
        <taxon>Neisseria</taxon>
    </lineage>
</organism>
<accession>A0A3N4MUZ3</accession>
<evidence type="ECO:0000313" key="2">
    <source>
        <dbReference type="Proteomes" id="UP000272412"/>
    </source>
</evidence>